<dbReference type="NCBIfam" id="TIGR03071">
    <property type="entry name" value="couple_hipA"/>
    <property type="match status" value="1"/>
</dbReference>
<dbReference type="PANTHER" id="PTHR37419:SF1">
    <property type="entry name" value="SERINE_THREONINE-PROTEIN KINASE TOXIN HIPA"/>
    <property type="match status" value="1"/>
</dbReference>
<dbReference type="EMBL" id="CP097635">
    <property type="protein sequence ID" value="URI06192.1"/>
    <property type="molecule type" value="Genomic_DNA"/>
</dbReference>
<dbReference type="RefSeq" id="WP_250194456.1">
    <property type="nucleotide sequence ID" value="NZ_CP097635.1"/>
</dbReference>
<accession>A0ABY4S2U7</accession>
<dbReference type="Pfam" id="PF07804">
    <property type="entry name" value="HipA_C"/>
    <property type="match status" value="1"/>
</dbReference>
<dbReference type="InterPro" id="IPR017508">
    <property type="entry name" value="HipA_N1"/>
</dbReference>
<evidence type="ECO:0000259" key="4">
    <source>
        <dbReference type="Pfam" id="PF07804"/>
    </source>
</evidence>
<dbReference type="InterPro" id="IPR052028">
    <property type="entry name" value="HipA_Ser/Thr_kinase"/>
</dbReference>
<dbReference type="PANTHER" id="PTHR37419">
    <property type="entry name" value="SERINE/THREONINE-PROTEIN KINASE TOXIN HIPA"/>
    <property type="match status" value="1"/>
</dbReference>
<gene>
    <name evidence="6" type="ORF">MW290_09660</name>
</gene>
<keyword evidence="2" id="KW-0808">Transferase</keyword>
<dbReference type="Pfam" id="PF13657">
    <property type="entry name" value="Couple_hipA"/>
    <property type="match status" value="1"/>
</dbReference>
<evidence type="ECO:0000256" key="1">
    <source>
        <dbReference type="ARBA" id="ARBA00010164"/>
    </source>
</evidence>
<feature type="domain" description="HipA-like C-terminal" evidence="4">
    <location>
        <begin position="158"/>
        <end position="415"/>
    </location>
</feature>
<reference evidence="6" key="1">
    <citation type="submission" date="2022-05" db="EMBL/GenBank/DDBJ databases">
        <title>An RpoN-dependent PEP-CTERM gene is involved in floc formation of an Aquincola tertiaricarbonis strain.</title>
        <authorList>
            <person name="Qiu D."/>
            <person name="Xia M."/>
        </authorList>
    </citation>
    <scope>NUCLEOTIDE SEQUENCE</scope>
    <source>
        <strain evidence="6">RN12</strain>
    </source>
</reference>
<evidence type="ECO:0000313" key="6">
    <source>
        <dbReference type="EMBL" id="URI06192.1"/>
    </source>
</evidence>
<dbReference type="CDD" id="cd17808">
    <property type="entry name" value="HipA_Ec_like"/>
    <property type="match status" value="1"/>
</dbReference>
<proteinExistence type="inferred from homology"/>
<sequence>MGRLSHHRTLGLWMNGERVGRWTLAPSAPDLLQYDPAWLQSEAGRPLSLSLPFLPGNAPHRGPAVRAYFENLLPDSRDIRERLARRFGVGSTSAFDLLAEIGRDCVGALEILPDDQSSNGVAPVKAEPLTEAQVAQLLRSATTPQALGRGTDDEDFRISIAGAQEKTALLWHGGQWCLPRGSTPTSHILKLPLGLVGGMRLDLRDSVENEWLCALILKAFGLPVATCHPLQFEDVKVLGIERFDRSWRSPPRGAQRLLRLPQEDLCQATGVPPEAKYEADGGPGMDRILGVLDGSTERAQDRRHFFQAQLLFWMLCATDGHAKNFSLFLRPGGRYQLTPLYDVLSAYPVLGDGPARISAHRARMAMAVRSKNAHWRMRDIHRRHWVALGMRHGITTEDGRGVEALIDELVARTPAVIAAVQGQLPAWFPQRVAASIFSGLAGAARRLGAAA</sequence>
<keyword evidence="7" id="KW-1185">Reference proteome</keyword>
<protein>
    <submittedName>
        <fullName evidence="6">Type II toxin-antitoxin system HipA family toxin</fullName>
    </submittedName>
</protein>
<feature type="domain" description="HipA N-terminal subdomain 1" evidence="5">
    <location>
        <begin position="12"/>
        <end position="111"/>
    </location>
</feature>
<evidence type="ECO:0000259" key="5">
    <source>
        <dbReference type="Pfam" id="PF13657"/>
    </source>
</evidence>
<dbReference type="InterPro" id="IPR012893">
    <property type="entry name" value="HipA-like_C"/>
</dbReference>
<dbReference type="Proteomes" id="UP001056201">
    <property type="component" value="Chromosome 1"/>
</dbReference>
<evidence type="ECO:0000313" key="7">
    <source>
        <dbReference type="Proteomes" id="UP001056201"/>
    </source>
</evidence>
<keyword evidence="3" id="KW-0418">Kinase</keyword>
<evidence type="ECO:0000256" key="3">
    <source>
        <dbReference type="ARBA" id="ARBA00022777"/>
    </source>
</evidence>
<evidence type="ECO:0000256" key="2">
    <source>
        <dbReference type="ARBA" id="ARBA00022679"/>
    </source>
</evidence>
<name>A0ABY4S2U7_AQUTE</name>
<comment type="similarity">
    <text evidence="1">Belongs to the HipA Ser/Thr kinase family.</text>
</comment>
<organism evidence="6 7">
    <name type="scientific">Aquincola tertiaricarbonis</name>
    <dbReference type="NCBI Taxonomy" id="391953"/>
    <lineage>
        <taxon>Bacteria</taxon>
        <taxon>Pseudomonadati</taxon>
        <taxon>Pseudomonadota</taxon>
        <taxon>Betaproteobacteria</taxon>
        <taxon>Burkholderiales</taxon>
        <taxon>Sphaerotilaceae</taxon>
        <taxon>Aquincola</taxon>
    </lineage>
</organism>